<dbReference type="AlphaFoldDB" id="A0A8X8BAU3"/>
<dbReference type="Proteomes" id="UP000886595">
    <property type="component" value="Unassembled WGS sequence"/>
</dbReference>
<gene>
    <name evidence="1" type="ORF">Bca52824_009980</name>
</gene>
<proteinExistence type="predicted"/>
<protein>
    <submittedName>
        <fullName evidence="1">Uncharacterized protein</fullName>
    </submittedName>
</protein>
<evidence type="ECO:0000313" key="1">
    <source>
        <dbReference type="EMBL" id="KAG2327252.1"/>
    </source>
</evidence>
<comment type="caution">
    <text evidence="1">The sequence shown here is derived from an EMBL/GenBank/DDBJ whole genome shotgun (WGS) entry which is preliminary data.</text>
</comment>
<keyword evidence="2" id="KW-1185">Reference proteome</keyword>
<dbReference type="EMBL" id="JAAMPC010000002">
    <property type="protein sequence ID" value="KAG2327252.1"/>
    <property type="molecule type" value="Genomic_DNA"/>
</dbReference>
<organism evidence="1 2">
    <name type="scientific">Brassica carinata</name>
    <name type="common">Ethiopian mustard</name>
    <name type="synonym">Abyssinian cabbage</name>
    <dbReference type="NCBI Taxonomy" id="52824"/>
    <lineage>
        <taxon>Eukaryota</taxon>
        <taxon>Viridiplantae</taxon>
        <taxon>Streptophyta</taxon>
        <taxon>Embryophyta</taxon>
        <taxon>Tracheophyta</taxon>
        <taxon>Spermatophyta</taxon>
        <taxon>Magnoliopsida</taxon>
        <taxon>eudicotyledons</taxon>
        <taxon>Gunneridae</taxon>
        <taxon>Pentapetalae</taxon>
        <taxon>rosids</taxon>
        <taxon>malvids</taxon>
        <taxon>Brassicales</taxon>
        <taxon>Brassicaceae</taxon>
        <taxon>Brassiceae</taxon>
        <taxon>Brassica</taxon>
    </lineage>
</organism>
<name>A0A8X8BAU3_BRACI</name>
<sequence length="63" mass="7139">MPLRDQSRGGGADIKAQSTTCAQYKLAVTRLRATKNPRRGECIKRERLSRHLASLRHYKQSTA</sequence>
<reference evidence="1 2" key="1">
    <citation type="submission" date="2020-02" db="EMBL/GenBank/DDBJ databases">
        <authorList>
            <person name="Ma Q."/>
            <person name="Huang Y."/>
            <person name="Song X."/>
            <person name="Pei D."/>
        </authorList>
    </citation>
    <scope>NUCLEOTIDE SEQUENCE [LARGE SCALE GENOMIC DNA]</scope>
    <source>
        <strain evidence="1">Sxm20200214</strain>
        <tissue evidence="1">Leaf</tissue>
    </source>
</reference>
<accession>A0A8X8BAU3</accession>
<evidence type="ECO:0000313" key="2">
    <source>
        <dbReference type="Proteomes" id="UP000886595"/>
    </source>
</evidence>